<dbReference type="Pfam" id="PF11142">
    <property type="entry name" value="DUF2917"/>
    <property type="match status" value="1"/>
</dbReference>
<dbReference type="EMBL" id="QYUO01000001">
    <property type="protein sequence ID" value="RJF97530.1"/>
    <property type="molecule type" value="Genomic_DNA"/>
</dbReference>
<accession>A0A3A3FPZ3</accession>
<dbReference type="AlphaFoldDB" id="A0A3A3FPZ3"/>
<sequence length="117" mass="12670">MRGLFTNQLLSIEPGEAISGVASHAQTLRITRGNVWLTVEGIKHDYWLSAGDTFTTIPGRLIVVEADTASSIDTRRPGAKQTLQNVAAWIAALGQRAFGHATVQACLKRHRVCNDAC</sequence>
<comment type="caution">
    <text evidence="1">The sequence shown here is derived from an EMBL/GenBank/DDBJ whole genome shotgun (WGS) entry which is preliminary data.</text>
</comment>
<dbReference type="InterPro" id="IPR021317">
    <property type="entry name" value="DUF2917"/>
</dbReference>
<evidence type="ECO:0000313" key="2">
    <source>
        <dbReference type="Proteomes" id="UP000265955"/>
    </source>
</evidence>
<dbReference type="Proteomes" id="UP000265955">
    <property type="component" value="Unassembled WGS sequence"/>
</dbReference>
<evidence type="ECO:0000313" key="1">
    <source>
        <dbReference type="EMBL" id="RJF97530.1"/>
    </source>
</evidence>
<dbReference type="RefSeq" id="WP_119767478.1">
    <property type="nucleotide sequence ID" value="NZ_QYUO01000001.1"/>
</dbReference>
<keyword evidence="2" id="KW-1185">Reference proteome</keyword>
<proteinExistence type="predicted"/>
<protein>
    <submittedName>
        <fullName evidence="1">DUF2917 domain-containing protein</fullName>
    </submittedName>
</protein>
<reference evidence="2" key="1">
    <citation type="submission" date="2018-09" db="EMBL/GenBank/DDBJ databases">
        <authorList>
            <person name="Zhu H."/>
        </authorList>
    </citation>
    <scope>NUCLEOTIDE SEQUENCE [LARGE SCALE GENOMIC DNA]</scope>
    <source>
        <strain evidence="2">K1R23-30</strain>
    </source>
</reference>
<dbReference type="OrthoDB" id="8720906at2"/>
<gene>
    <name evidence="1" type="ORF">D3871_02535</name>
</gene>
<organism evidence="1 2">
    <name type="scientific">Noviherbaspirillum saxi</name>
    <dbReference type="NCBI Taxonomy" id="2320863"/>
    <lineage>
        <taxon>Bacteria</taxon>
        <taxon>Pseudomonadati</taxon>
        <taxon>Pseudomonadota</taxon>
        <taxon>Betaproteobacteria</taxon>
        <taxon>Burkholderiales</taxon>
        <taxon>Oxalobacteraceae</taxon>
        <taxon>Noviherbaspirillum</taxon>
    </lineage>
</organism>
<name>A0A3A3FPZ3_9BURK</name>